<dbReference type="Pfam" id="PF13456">
    <property type="entry name" value="RVT_3"/>
    <property type="match status" value="1"/>
</dbReference>
<dbReference type="EMBL" id="JBBPBM010000007">
    <property type="protein sequence ID" value="KAK8574392.1"/>
    <property type="molecule type" value="Genomic_DNA"/>
</dbReference>
<accession>A0ABR2F828</accession>
<comment type="caution">
    <text evidence="2">The sequence shown here is derived from an EMBL/GenBank/DDBJ whole genome shotgun (WGS) entry which is preliminary data.</text>
</comment>
<name>A0ABR2F828_9ROSI</name>
<organism evidence="2 3">
    <name type="scientific">Hibiscus sabdariffa</name>
    <name type="common">roselle</name>
    <dbReference type="NCBI Taxonomy" id="183260"/>
    <lineage>
        <taxon>Eukaryota</taxon>
        <taxon>Viridiplantae</taxon>
        <taxon>Streptophyta</taxon>
        <taxon>Embryophyta</taxon>
        <taxon>Tracheophyta</taxon>
        <taxon>Spermatophyta</taxon>
        <taxon>Magnoliopsida</taxon>
        <taxon>eudicotyledons</taxon>
        <taxon>Gunneridae</taxon>
        <taxon>Pentapetalae</taxon>
        <taxon>rosids</taxon>
        <taxon>malvids</taxon>
        <taxon>Malvales</taxon>
        <taxon>Malvaceae</taxon>
        <taxon>Malvoideae</taxon>
        <taxon>Hibiscus</taxon>
    </lineage>
</organism>
<dbReference type="Proteomes" id="UP001472677">
    <property type="component" value="Unassembled WGS sequence"/>
</dbReference>
<evidence type="ECO:0000313" key="2">
    <source>
        <dbReference type="EMBL" id="KAK8574392.1"/>
    </source>
</evidence>
<reference evidence="2 3" key="1">
    <citation type="journal article" date="2024" name="G3 (Bethesda)">
        <title>Genome assembly of Hibiscus sabdariffa L. provides insights into metabolisms of medicinal natural products.</title>
        <authorList>
            <person name="Kim T."/>
        </authorList>
    </citation>
    <scope>NUCLEOTIDE SEQUENCE [LARGE SCALE GENOMIC DNA]</scope>
    <source>
        <strain evidence="2">TK-2024</strain>
        <tissue evidence="2">Old leaves</tissue>
    </source>
</reference>
<dbReference type="PANTHER" id="PTHR47723">
    <property type="entry name" value="OS05G0353850 PROTEIN"/>
    <property type="match status" value="1"/>
</dbReference>
<evidence type="ECO:0000259" key="1">
    <source>
        <dbReference type="Pfam" id="PF13456"/>
    </source>
</evidence>
<dbReference type="InterPro" id="IPR002156">
    <property type="entry name" value="RNaseH_domain"/>
</dbReference>
<dbReference type="InterPro" id="IPR053151">
    <property type="entry name" value="RNase_H-like"/>
</dbReference>
<protein>
    <recommendedName>
        <fullName evidence="1">RNase H type-1 domain-containing protein</fullName>
    </recommendedName>
</protein>
<dbReference type="InterPro" id="IPR036397">
    <property type="entry name" value="RNaseH_sf"/>
</dbReference>
<proteinExistence type="predicted"/>
<gene>
    <name evidence="2" type="ORF">V6N12_062087</name>
</gene>
<feature type="domain" description="RNase H type-1" evidence="1">
    <location>
        <begin position="230"/>
        <end position="295"/>
    </location>
</feature>
<dbReference type="Gene3D" id="3.30.420.10">
    <property type="entry name" value="Ribonuclease H-like superfamily/Ribonuclease H"/>
    <property type="match status" value="1"/>
</dbReference>
<sequence length="324" mass="36425">MEVDAVMKVQLYDVEPAGVINIISSTSSPILEKQLDTLVVAAKEKFVFAPSSLLAVKHTMVQVVSKGSTRKALKLKRNDESSHSKTMVGNWVANFSNNLDKELGPEVSKCYVTGNEENIAHVVYNCLAAKQNWSRLIRPDKLQEFYSQPVKTWFLQNLRESASLPSFVNEWHILFALVCSGLWKRRYSFIFNDGKLDSGDLVNYCFLLKATLDEARPPQTPMDRGAAVGNLSYKKVELKLDNTTVVNILNCSSLFLNDNALVGRIRKLITRCWEVCIKHVGREANKIADFMAHKARGLPIGEVFYVEPSLDLFLLLNRDNGLPS</sequence>
<dbReference type="PANTHER" id="PTHR47723:SF19">
    <property type="entry name" value="POLYNUCLEOTIDYL TRANSFERASE, RIBONUCLEASE H-LIKE SUPERFAMILY PROTEIN"/>
    <property type="match status" value="1"/>
</dbReference>
<evidence type="ECO:0000313" key="3">
    <source>
        <dbReference type="Proteomes" id="UP001472677"/>
    </source>
</evidence>
<keyword evidence="3" id="KW-1185">Reference proteome</keyword>